<reference evidence="1" key="1">
    <citation type="journal article" date="2023" name="Mol. Biol. Evol.">
        <title>Third-Generation Sequencing Reveals the Adaptive Role of the Epigenome in Three Deep-Sea Polychaetes.</title>
        <authorList>
            <person name="Perez M."/>
            <person name="Aroh O."/>
            <person name="Sun Y."/>
            <person name="Lan Y."/>
            <person name="Juniper S.K."/>
            <person name="Young C.R."/>
            <person name="Angers B."/>
            <person name="Qian P.Y."/>
        </authorList>
    </citation>
    <scope>NUCLEOTIDE SEQUENCE</scope>
    <source>
        <strain evidence="1">R07B-5</strain>
    </source>
</reference>
<dbReference type="Proteomes" id="UP001209878">
    <property type="component" value="Unassembled WGS sequence"/>
</dbReference>
<evidence type="ECO:0008006" key="3">
    <source>
        <dbReference type="Google" id="ProtNLM"/>
    </source>
</evidence>
<keyword evidence="2" id="KW-1185">Reference proteome</keyword>
<organism evidence="1 2">
    <name type="scientific">Ridgeia piscesae</name>
    <name type="common">Tubeworm</name>
    <dbReference type="NCBI Taxonomy" id="27915"/>
    <lineage>
        <taxon>Eukaryota</taxon>
        <taxon>Metazoa</taxon>
        <taxon>Spiralia</taxon>
        <taxon>Lophotrochozoa</taxon>
        <taxon>Annelida</taxon>
        <taxon>Polychaeta</taxon>
        <taxon>Sedentaria</taxon>
        <taxon>Canalipalpata</taxon>
        <taxon>Sabellida</taxon>
        <taxon>Siboglinidae</taxon>
        <taxon>Ridgeia</taxon>
    </lineage>
</organism>
<sequence>MDSYVDSVCKRHCFLCVLVCDALHSSLNSDTEHVVITRKGGLVNFLLDLYKDKDVATKKLSVEFHGGRETGNESSILEMFRTFWMQVSTELFHGEERLVPSLPVERARIDLWKFECLGRILSHTVALTGRFPSMLARTVLIRFASDLSCDDECLLDDFFHFVTPRERDLLKRAMSDFSGLTDKEYDRLRNLYAAHGYHDIPEQSEIKEQVLNIAYQDLVATPGALISEMHHGIPACHKAAFWQRLSADDITHILQRGD</sequence>
<dbReference type="AlphaFoldDB" id="A0AAD9JNU1"/>
<gene>
    <name evidence="1" type="ORF">NP493_1955g00013</name>
</gene>
<dbReference type="EMBL" id="JAODUO010001950">
    <property type="protein sequence ID" value="KAK2156664.1"/>
    <property type="molecule type" value="Genomic_DNA"/>
</dbReference>
<proteinExistence type="predicted"/>
<protein>
    <recommendedName>
        <fullName evidence="3">HECT domain-containing protein</fullName>
    </recommendedName>
</protein>
<comment type="caution">
    <text evidence="1">The sequence shown here is derived from an EMBL/GenBank/DDBJ whole genome shotgun (WGS) entry which is preliminary data.</text>
</comment>
<evidence type="ECO:0000313" key="1">
    <source>
        <dbReference type="EMBL" id="KAK2156664.1"/>
    </source>
</evidence>
<evidence type="ECO:0000313" key="2">
    <source>
        <dbReference type="Proteomes" id="UP001209878"/>
    </source>
</evidence>
<accession>A0AAD9JNU1</accession>
<name>A0AAD9JNU1_RIDPI</name>